<comment type="pathway">
    <text evidence="1">Isoprenoid biosynthesis; dimethylallyl diphosphate biosynthesis; dimethylallyl diphosphate from isopentenyl diphosphate: step 1/1.</text>
</comment>
<dbReference type="EMBL" id="JAPFCC010000001">
    <property type="protein sequence ID" value="MCW7553603.1"/>
    <property type="molecule type" value="Genomic_DNA"/>
</dbReference>
<dbReference type="EC" id="5.3.3.2" evidence="3 6"/>
<evidence type="ECO:0000256" key="3">
    <source>
        <dbReference type="ARBA" id="ARBA00012057"/>
    </source>
</evidence>
<dbReference type="NCBIfam" id="NF002995">
    <property type="entry name" value="PRK03759.1"/>
    <property type="match status" value="1"/>
</dbReference>
<dbReference type="InterPro" id="IPR015797">
    <property type="entry name" value="NUDIX_hydrolase-like_dom_sf"/>
</dbReference>
<dbReference type="RefSeq" id="WP_262568421.1">
    <property type="nucleotide sequence ID" value="NZ_JAPFCC010000001.1"/>
</dbReference>
<evidence type="ECO:0000256" key="1">
    <source>
        <dbReference type="ARBA" id="ARBA00004826"/>
    </source>
</evidence>
<dbReference type="PIRSF" id="PIRSF018427">
    <property type="entry name" value="Isopntndiph_ism"/>
    <property type="match status" value="1"/>
</dbReference>
<evidence type="ECO:0000259" key="7">
    <source>
        <dbReference type="PROSITE" id="PS51462"/>
    </source>
</evidence>
<reference evidence="8 9" key="1">
    <citation type="submission" date="2022-10" db="EMBL/GenBank/DDBJ databases">
        <title>High-quality genome sequences of two octocoral-associated bacteria, Endozoicomonas euniceicola EF212 and Endozoicomonas gorgoniicola PS125.</title>
        <authorList>
            <person name="Chiou Y.-J."/>
            <person name="Chen Y.-H."/>
        </authorList>
    </citation>
    <scope>NUCLEOTIDE SEQUENCE [LARGE SCALE GENOMIC DNA]</scope>
    <source>
        <strain evidence="8 9">PS125</strain>
    </source>
</reference>
<keyword evidence="4" id="KW-0414">Isoprene biosynthesis</keyword>
<dbReference type="GO" id="GO:0004452">
    <property type="term" value="F:isopentenyl-diphosphate delta-isomerase activity"/>
    <property type="evidence" value="ECO:0007669"/>
    <property type="project" value="UniProtKB-EC"/>
</dbReference>
<comment type="caution">
    <text evidence="8">The sequence shown here is derived from an EMBL/GenBank/DDBJ whole genome shotgun (WGS) entry which is preliminary data.</text>
</comment>
<dbReference type="NCBIfam" id="TIGR02150">
    <property type="entry name" value="IPP_isom_1"/>
    <property type="match status" value="1"/>
</dbReference>
<dbReference type="InterPro" id="IPR011876">
    <property type="entry name" value="IsopentenylPP_isomerase_typ1"/>
</dbReference>
<dbReference type="InterPro" id="IPR000086">
    <property type="entry name" value="NUDIX_hydrolase_dom"/>
</dbReference>
<dbReference type="SUPFAM" id="SSF55811">
    <property type="entry name" value="Nudix"/>
    <property type="match status" value="1"/>
</dbReference>
<evidence type="ECO:0000313" key="9">
    <source>
        <dbReference type="Proteomes" id="UP001209854"/>
    </source>
</evidence>
<gene>
    <name evidence="8" type="primary">idi</name>
    <name evidence="8" type="ORF">NX722_13395</name>
</gene>
<dbReference type="Pfam" id="PF00293">
    <property type="entry name" value="NUDIX"/>
    <property type="match status" value="1"/>
</dbReference>
<evidence type="ECO:0000256" key="6">
    <source>
        <dbReference type="NCBIfam" id="TIGR02150"/>
    </source>
</evidence>
<dbReference type="PANTHER" id="PTHR10885:SF0">
    <property type="entry name" value="ISOPENTENYL-DIPHOSPHATE DELTA-ISOMERASE"/>
    <property type="match status" value="1"/>
</dbReference>
<dbReference type="CDD" id="cd02885">
    <property type="entry name" value="NUDIX_IPP_Isomerase"/>
    <property type="match status" value="1"/>
</dbReference>
<dbReference type="Proteomes" id="UP001209854">
    <property type="component" value="Unassembled WGS sequence"/>
</dbReference>
<organism evidence="8 9">
    <name type="scientific">Endozoicomonas gorgoniicola</name>
    <dbReference type="NCBI Taxonomy" id="1234144"/>
    <lineage>
        <taxon>Bacteria</taxon>
        <taxon>Pseudomonadati</taxon>
        <taxon>Pseudomonadota</taxon>
        <taxon>Gammaproteobacteria</taxon>
        <taxon>Oceanospirillales</taxon>
        <taxon>Endozoicomonadaceae</taxon>
        <taxon>Endozoicomonas</taxon>
    </lineage>
</organism>
<evidence type="ECO:0000313" key="8">
    <source>
        <dbReference type="EMBL" id="MCW7553603.1"/>
    </source>
</evidence>
<evidence type="ECO:0000256" key="2">
    <source>
        <dbReference type="ARBA" id="ARBA00007579"/>
    </source>
</evidence>
<comment type="similarity">
    <text evidence="2">Belongs to the IPP isomerase type 1 family.</text>
</comment>
<sequence>MPVSFPDQENALKTYLDSHCDNQQQADLMGETLIGVTADDEVTGRVSKYHAHTGAGVLHRAFSVLLFNTVGELLIQKRSAEKITFPGYWANTCCSHPLYTEDELETTDSAGVKRAAIRKLAQEMGIAGELAEDDFTAMTRLHYRAESGVGWVEEEMDYILIARANVTLALNPNEVASVQWVSSGELSDLLKDKEVLIAPWFRVIAEQLLPGWWPHIEDQDALKRLADRRILRA</sequence>
<name>A0ABT3MX18_9GAMM</name>
<keyword evidence="9" id="KW-1185">Reference proteome</keyword>
<feature type="domain" description="Nudix hydrolase" evidence="7">
    <location>
        <begin position="57"/>
        <end position="203"/>
    </location>
</feature>
<accession>A0ABT3MX18</accession>
<evidence type="ECO:0000256" key="5">
    <source>
        <dbReference type="ARBA" id="ARBA00023235"/>
    </source>
</evidence>
<dbReference type="Gene3D" id="3.90.79.10">
    <property type="entry name" value="Nucleoside Triphosphate Pyrophosphohydrolase"/>
    <property type="match status" value="1"/>
</dbReference>
<proteinExistence type="inferred from homology"/>
<keyword evidence="5 8" id="KW-0413">Isomerase</keyword>
<dbReference type="PROSITE" id="PS51462">
    <property type="entry name" value="NUDIX"/>
    <property type="match status" value="1"/>
</dbReference>
<dbReference type="PANTHER" id="PTHR10885">
    <property type="entry name" value="ISOPENTENYL-DIPHOSPHATE DELTA-ISOMERASE"/>
    <property type="match status" value="1"/>
</dbReference>
<protein>
    <recommendedName>
        <fullName evidence="3 6">Isopentenyl-diphosphate delta-isomerase</fullName>
        <ecNumber evidence="3 6">5.3.3.2</ecNumber>
    </recommendedName>
</protein>
<evidence type="ECO:0000256" key="4">
    <source>
        <dbReference type="ARBA" id="ARBA00023229"/>
    </source>
</evidence>